<sequence length="796" mass="92531">MPNNKVSPETTERTPLIREAYSSTSINHFDDDGPTIEYSKAPVSRKRGSSLAKMRQETIFDFSSLLEPISFNIDNNSQCSSPVEPGVSVELIEKCNRQKIMNYLAHLQSQSNQSEVDLSELDRLLAMGADVNACTDKGLTPLHQSVIKFPLSVTHWLIDNGAKIETVDYWGWTALHLACIENRPDIISLLCKLSYKLLHYRTDRMLLSPLHIAALSDTNDVIIELVHYMKISLSSDPDRESAFREWLESRDYQGRTALHLATQYERSTSARYLLEHSLSYAATFDSYDQFCMVQMIEKMSFVSNIALDQFYVTDVLSRKQLFYLQLLEKKTNLDVTRTPLDSIVQFKRFELVLHPIFRKLLKVKWRMYGRAFAIFQLIFYLINLTFWSLFAIHPPKQEKYIYNLPTDIWRIVVGFLCFAFLFFQIVEEITELTKDISEERHFAKKMNIIYKKDKKSFPDYLTTEHEHIKSLMKDLNRLKNPYIGDFWNYIDWLAYFLMTATAVTHIVDIAAHSTILAEWHARISVITLILIWFRLLKYLRPFEFIGWFIAILIYLKSDIFRFLIFIVTLVIPYSLGFWILFRSLNEDLHSFPSTVFTVFRMIVVDDYPFHIIRDQDEWMTYFIVGTYIAIVSIVSLNLFIALLSNTFQTIYDNSQATAIMEKARLLLSTEKKLPYQFLKYYYNRIHDKCSPLIENFDEGAADSGGERAIKLATLNILSKVNGMNDTLEEFVKHSKGRQAHHEVEDEQALSATRFENLLFALNENISNVAASVDTLNKRVGRMEVKLDSTATIKPNN</sequence>
<dbReference type="InterPro" id="IPR002110">
    <property type="entry name" value="Ankyrin_rpt"/>
</dbReference>
<dbReference type="SMART" id="SM00248">
    <property type="entry name" value="ANK"/>
    <property type="match status" value="4"/>
</dbReference>
<evidence type="ECO:0000256" key="6">
    <source>
        <dbReference type="ARBA" id="ARBA00022692"/>
    </source>
</evidence>
<keyword evidence="17" id="KW-1185">Reference proteome</keyword>
<dbReference type="Proteomes" id="UP001165289">
    <property type="component" value="Unassembled WGS sequence"/>
</dbReference>
<reference evidence="16 17" key="1">
    <citation type="journal article" date="2023" name="BMC Biol.">
        <title>The compact genome of the sponge Oopsacas minuta (Hexactinellida) is lacking key metazoan core genes.</title>
        <authorList>
            <person name="Santini S."/>
            <person name="Schenkelaars Q."/>
            <person name="Jourda C."/>
            <person name="Duchesne M."/>
            <person name="Belahbib H."/>
            <person name="Rocher C."/>
            <person name="Selva M."/>
            <person name="Riesgo A."/>
            <person name="Vervoort M."/>
            <person name="Leys S.P."/>
            <person name="Kodjabachian L."/>
            <person name="Le Bivic A."/>
            <person name="Borchiellini C."/>
            <person name="Claverie J.M."/>
            <person name="Renard E."/>
        </authorList>
    </citation>
    <scope>NUCLEOTIDE SEQUENCE [LARGE SCALE GENOMIC DNA]</scope>
    <source>
        <strain evidence="16">SPO-2</strain>
    </source>
</reference>
<protein>
    <submittedName>
        <fullName evidence="16">Transient receptor potential channel pyrexia-like</fullName>
    </submittedName>
</protein>
<evidence type="ECO:0000256" key="3">
    <source>
        <dbReference type="ARBA" id="ARBA00022475"/>
    </source>
</evidence>
<dbReference type="EMBL" id="JAKMXF010000300">
    <property type="protein sequence ID" value="KAI6651977.1"/>
    <property type="molecule type" value="Genomic_DNA"/>
</dbReference>
<dbReference type="Pfam" id="PF00520">
    <property type="entry name" value="Ion_trans"/>
    <property type="match status" value="1"/>
</dbReference>
<evidence type="ECO:0000256" key="4">
    <source>
        <dbReference type="ARBA" id="ARBA00022568"/>
    </source>
</evidence>
<evidence type="ECO:0000256" key="8">
    <source>
        <dbReference type="ARBA" id="ARBA00022837"/>
    </source>
</evidence>
<keyword evidence="11 14" id="KW-0472">Membrane</keyword>
<feature type="repeat" description="ANK" evidence="13">
    <location>
        <begin position="137"/>
        <end position="169"/>
    </location>
</feature>
<dbReference type="InterPro" id="IPR024862">
    <property type="entry name" value="TRPV"/>
</dbReference>
<dbReference type="PANTHER" id="PTHR10582:SF33">
    <property type="entry name" value="TRANSIENT RECEPTOR POTENTIAL CHANNEL PYREXIA"/>
    <property type="match status" value="1"/>
</dbReference>
<evidence type="ECO:0000313" key="16">
    <source>
        <dbReference type="EMBL" id="KAI6651977.1"/>
    </source>
</evidence>
<evidence type="ECO:0000256" key="2">
    <source>
        <dbReference type="ARBA" id="ARBA00022448"/>
    </source>
</evidence>
<keyword evidence="10" id="KW-0406">Ion transport</keyword>
<keyword evidence="5" id="KW-0107">Calcium channel</keyword>
<evidence type="ECO:0000256" key="9">
    <source>
        <dbReference type="ARBA" id="ARBA00022989"/>
    </source>
</evidence>
<evidence type="ECO:0000256" key="10">
    <source>
        <dbReference type="ARBA" id="ARBA00023065"/>
    </source>
</evidence>
<keyword evidence="8" id="KW-0106">Calcium</keyword>
<evidence type="ECO:0000256" key="14">
    <source>
        <dbReference type="SAM" id="Phobius"/>
    </source>
</evidence>
<dbReference type="GO" id="GO:0098703">
    <property type="term" value="P:calcium ion import across plasma membrane"/>
    <property type="evidence" value="ECO:0007669"/>
    <property type="project" value="TreeGrafter"/>
</dbReference>
<dbReference type="InterPro" id="IPR005821">
    <property type="entry name" value="Ion_trans_dom"/>
</dbReference>
<dbReference type="AlphaFoldDB" id="A0AAV7JSL9"/>
<dbReference type="GO" id="GO:0005262">
    <property type="term" value="F:calcium channel activity"/>
    <property type="evidence" value="ECO:0007669"/>
    <property type="project" value="UniProtKB-KW"/>
</dbReference>
<keyword evidence="3" id="KW-1003">Cell membrane</keyword>
<evidence type="ECO:0000256" key="7">
    <source>
        <dbReference type="ARBA" id="ARBA00022737"/>
    </source>
</evidence>
<feature type="transmembrane region" description="Helical" evidence="14">
    <location>
        <begin position="618"/>
        <end position="643"/>
    </location>
</feature>
<keyword evidence="4" id="KW-0109">Calcium transport</keyword>
<evidence type="ECO:0000313" key="17">
    <source>
        <dbReference type="Proteomes" id="UP001165289"/>
    </source>
</evidence>
<gene>
    <name evidence="16" type="ORF">LOD99_4522</name>
</gene>
<evidence type="ECO:0000259" key="15">
    <source>
        <dbReference type="Pfam" id="PF00520"/>
    </source>
</evidence>
<comment type="subcellular location">
    <subcellularLocation>
        <location evidence="1">Cell membrane</location>
        <topology evidence="1">Multi-pass membrane protein</topology>
    </subcellularLocation>
</comment>
<keyword evidence="6 14" id="KW-0812">Transmembrane</keyword>
<keyword evidence="16" id="KW-0675">Receptor</keyword>
<keyword evidence="9 14" id="KW-1133">Transmembrane helix</keyword>
<accession>A0AAV7JSL9</accession>
<organism evidence="16 17">
    <name type="scientific">Oopsacas minuta</name>
    <dbReference type="NCBI Taxonomy" id="111878"/>
    <lineage>
        <taxon>Eukaryota</taxon>
        <taxon>Metazoa</taxon>
        <taxon>Porifera</taxon>
        <taxon>Hexactinellida</taxon>
        <taxon>Hexasterophora</taxon>
        <taxon>Lyssacinosida</taxon>
        <taxon>Leucopsacidae</taxon>
        <taxon>Oopsacas</taxon>
    </lineage>
</organism>
<feature type="transmembrane region" description="Helical" evidence="14">
    <location>
        <begin position="408"/>
        <end position="426"/>
    </location>
</feature>
<keyword evidence="2" id="KW-0813">Transport</keyword>
<proteinExistence type="predicted"/>
<evidence type="ECO:0000256" key="1">
    <source>
        <dbReference type="ARBA" id="ARBA00004651"/>
    </source>
</evidence>
<dbReference type="InterPro" id="IPR036770">
    <property type="entry name" value="Ankyrin_rpt-contain_sf"/>
</dbReference>
<keyword evidence="12" id="KW-0407">Ion channel</keyword>
<dbReference type="SUPFAM" id="SSF48403">
    <property type="entry name" value="Ankyrin repeat"/>
    <property type="match status" value="1"/>
</dbReference>
<feature type="domain" description="Ion transport" evidence="15">
    <location>
        <begin position="370"/>
        <end position="654"/>
    </location>
</feature>
<dbReference type="GO" id="GO:0005886">
    <property type="term" value="C:plasma membrane"/>
    <property type="evidence" value="ECO:0007669"/>
    <property type="project" value="UniProtKB-SubCell"/>
</dbReference>
<dbReference type="PANTHER" id="PTHR10582">
    <property type="entry name" value="TRANSIENT RECEPTOR POTENTIAL ION CHANNEL PROTEIN"/>
    <property type="match status" value="1"/>
</dbReference>
<dbReference type="PROSITE" id="PS50088">
    <property type="entry name" value="ANK_REPEAT"/>
    <property type="match status" value="1"/>
</dbReference>
<feature type="transmembrane region" description="Helical" evidence="14">
    <location>
        <begin position="367"/>
        <end position="388"/>
    </location>
</feature>
<dbReference type="Gene3D" id="1.10.287.70">
    <property type="match status" value="1"/>
</dbReference>
<evidence type="ECO:0000256" key="11">
    <source>
        <dbReference type="ARBA" id="ARBA00023136"/>
    </source>
</evidence>
<evidence type="ECO:0000256" key="5">
    <source>
        <dbReference type="ARBA" id="ARBA00022673"/>
    </source>
</evidence>
<comment type="caution">
    <text evidence="16">The sequence shown here is derived from an EMBL/GenBank/DDBJ whole genome shotgun (WGS) entry which is preliminary data.</text>
</comment>
<dbReference type="Pfam" id="PF12796">
    <property type="entry name" value="Ank_2"/>
    <property type="match status" value="1"/>
</dbReference>
<dbReference type="PROSITE" id="PS50297">
    <property type="entry name" value="ANK_REP_REGION"/>
    <property type="match status" value="1"/>
</dbReference>
<keyword evidence="7" id="KW-0677">Repeat</keyword>
<feature type="transmembrane region" description="Helical" evidence="14">
    <location>
        <begin position="486"/>
        <end position="507"/>
    </location>
</feature>
<dbReference type="Gene3D" id="1.25.40.20">
    <property type="entry name" value="Ankyrin repeat-containing domain"/>
    <property type="match status" value="1"/>
</dbReference>
<name>A0AAV7JSL9_9METZ</name>
<evidence type="ECO:0000256" key="12">
    <source>
        <dbReference type="ARBA" id="ARBA00023303"/>
    </source>
</evidence>
<feature type="transmembrane region" description="Helical" evidence="14">
    <location>
        <begin position="559"/>
        <end position="581"/>
    </location>
</feature>
<feature type="transmembrane region" description="Helical" evidence="14">
    <location>
        <begin position="519"/>
        <end position="539"/>
    </location>
</feature>
<keyword evidence="13" id="KW-0040">ANK repeat</keyword>
<evidence type="ECO:0000256" key="13">
    <source>
        <dbReference type="PROSITE-ProRule" id="PRU00023"/>
    </source>
</evidence>